<sequence>MPLKNDAKNKNVKTNVNNSVVQNRSSGPTNHATVVDSNPSGNRSRAEELREERRDRRSRNAQRSDIASCYIDDVGNAKKGKGDKEVIINEVQVSTTSLREDTLKRTTQDYTTVRVNDIVRGTRILDDDEDVQLIEEFSTFQTRNGKGEQHSIIPPQGEDSRIPKREKSYPMKDPNREKEHDNSVVQEEVEIVTVKRSKRKPIRNNKYDIFIQEESTRNVDRYSNMEGPNNKKKKVLMQKNIVDNTFQPNYCEVKTSSIITREEDNLATNVNVTYSRIVDSLRGNTDHPVHIKSVPSLTKNEKVPQKPEHYYCNVLGNDVLTDAAENAPHNLSIPRVGNSTTDDNAYRFSAPTSAVNGIDARGYDLSSVNQNMWNDPDRKGEQSAEEMVPEGRAVDMHSSVRGFQRGRSHRGRGKGKSGLGRGRGRGNFRGKKIEYIKQQPYSINPNDLMSDAERIFPHITDQGGMTVLPISEDAHQSVVAPPVEKKKRGRKKKIQNSNAQDSVLDVSLNENAREDKSSVSPLLHYRRTRRRCSDVLFDMGNAPGDADKINSHIPRRASSMFQGRDLPHLRTLKDDINSSGAYRSWTSARRRVKDERDKEYLYGGNSTLGVGTLDGTNSGNVVSRSSGSHHPDYACGRSGRRRNCTERGKHITGRKKSRGRGCTSANITTNVDSDKSSTSNVLLKSEWNKADNNKKSNNHRCSDSDSKRLFPNETFQIKEEFMNSVNSLNTVFNFNDEFLKFLKKISQVDDIDYDVMLLFLGEVQDKLAKDIKQEFPRDVLHSHNVDESVEAMGYLVDILNNNNEILNKLNQLEYKFYYDYVRKRSCKEANKQKNYDHKVENEIAQNSARIPTDINNECCSKIESNDLGDDNRVNNHSSKSLNQIDDEEKRKLNELMHCADKEMNDNCKTPTCGDMSFMNYKEGNDFHHINEGNLNLKNDCASITLPNCNSVGDKPHNERGGTVGERGVPSHPTSGVAPQVTKCTRKDRQHVEEKEKQEGEANAKTNKFVKDATGEGPPQVAPKCTDKTDHNAEKEKMSKKISRKINDIHFKRAHKLIKRNNFDFVCDELNKLIKQTLQNEDLFYSNYSDGRYRNVNEESLFKHYISTKLYETSNLVDTYNEEQKESNLPTQRAFRGRKLGDNKGISRKVDEREKTLMQSYADYFRRLNDVSSRERIGESGKSGPAQLGHSTNDQLDAHSNSTGVMLSHADDNTEKKEQNNRLNSEEQMHDGQKGTDPQSGSIQKEEAQKDEHGKKKFWFAKIIPFFKKNANANGSVDNNNPDDVDGAVKKETNAKFETHPSGSVEATGKGLGDGKSKIDGEKANASIKTHDEGTKVSALFKGNRNSLDISNRSEKDMGGKSATDLSLRHYGSGITEYGTLPKTCAHAFSHTNETSEKNIDTLLKETFHLKDNEFMSIKGDRTQQEILNCLRMVSQIKKIFFDECSKMINDQIYVLEKNFRIPGCSLSILKDSFGYNDGE</sequence>
<dbReference type="KEGG" id="pcot:PCOAH_00046080"/>
<accession>A0A1B1E5G5</accession>
<name>A0A1B1E5G5_9APIC</name>
<protein>
    <submittedName>
        <fullName evidence="2">Uncharacterized protein</fullName>
    </submittedName>
</protein>
<feature type="compositionally biased region" description="Basic and acidic residues" evidence="1">
    <location>
        <begin position="984"/>
        <end position="1001"/>
    </location>
</feature>
<feature type="compositionally biased region" description="Basic and acidic residues" evidence="1">
    <location>
        <begin position="1243"/>
        <end position="1253"/>
    </location>
</feature>
<dbReference type="OrthoDB" id="6921389at2759"/>
<feature type="region of interest" description="Disordered" evidence="1">
    <location>
        <begin position="1174"/>
        <end position="1253"/>
    </location>
</feature>
<evidence type="ECO:0000313" key="3">
    <source>
        <dbReference type="Proteomes" id="UP000092716"/>
    </source>
</evidence>
<dbReference type="Proteomes" id="UP000092716">
    <property type="component" value="Chromosome 12"/>
</dbReference>
<organism evidence="2 3">
    <name type="scientific">Plasmodium coatneyi</name>
    <dbReference type="NCBI Taxonomy" id="208452"/>
    <lineage>
        <taxon>Eukaryota</taxon>
        <taxon>Sar</taxon>
        <taxon>Alveolata</taxon>
        <taxon>Apicomplexa</taxon>
        <taxon>Aconoidasida</taxon>
        <taxon>Haemosporida</taxon>
        <taxon>Plasmodiidae</taxon>
        <taxon>Plasmodium</taxon>
    </lineage>
</organism>
<feature type="region of interest" description="Disordered" evidence="1">
    <location>
        <begin position="141"/>
        <end position="184"/>
    </location>
</feature>
<feature type="region of interest" description="Disordered" evidence="1">
    <location>
        <begin position="622"/>
        <end position="662"/>
    </location>
</feature>
<feature type="compositionally biased region" description="Basic residues" evidence="1">
    <location>
        <begin position="650"/>
        <end position="659"/>
    </location>
</feature>
<feature type="compositionally biased region" description="Low complexity" evidence="1">
    <location>
        <begin position="12"/>
        <end position="26"/>
    </location>
</feature>
<feature type="region of interest" description="Disordered" evidence="1">
    <location>
        <begin position="1298"/>
        <end position="1317"/>
    </location>
</feature>
<feature type="compositionally biased region" description="Basic and acidic residues" evidence="1">
    <location>
        <begin position="158"/>
        <end position="182"/>
    </location>
</feature>
<feature type="compositionally biased region" description="Basic residues" evidence="1">
    <location>
        <begin position="485"/>
        <end position="494"/>
    </location>
</feature>
<dbReference type="GeneID" id="30911339"/>
<evidence type="ECO:0000256" key="1">
    <source>
        <dbReference type="SAM" id="MobiDB-lite"/>
    </source>
</evidence>
<keyword evidence="3" id="KW-1185">Reference proteome</keyword>
<feature type="compositionally biased region" description="Basic and acidic residues" evidence="1">
    <location>
        <begin position="44"/>
        <end position="55"/>
    </location>
</feature>
<feature type="compositionally biased region" description="Polar residues" evidence="1">
    <location>
        <begin position="27"/>
        <end position="41"/>
    </location>
</feature>
<reference evidence="3" key="1">
    <citation type="submission" date="2016-06" db="EMBL/GenBank/DDBJ databases">
        <title>First high quality genome sequence of Plasmodium coatneyi using continuous long reads from single molecule, real-time sequencing.</title>
        <authorList>
            <person name="Chien J.-T."/>
            <person name="Pakala S.B."/>
            <person name="Geraldo J.A."/>
            <person name="Lapp S.A."/>
            <person name="Barnwell J.W."/>
            <person name="Kissinger J.C."/>
            <person name="Galinski M.R."/>
            <person name="Humphrey J.C."/>
        </authorList>
    </citation>
    <scope>NUCLEOTIDE SEQUENCE [LARGE SCALE GENOMIC DNA]</scope>
    <source>
        <strain evidence="3">Hackeri</strain>
    </source>
</reference>
<dbReference type="RefSeq" id="XP_019916958.1">
    <property type="nucleotide sequence ID" value="XM_020061392.1"/>
</dbReference>
<dbReference type="EMBL" id="CP016250">
    <property type="protein sequence ID" value="ANQ10263.1"/>
    <property type="molecule type" value="Genomic_DNA"/>
</dbReference>
<proteinExistence type="predicted"/>
<dbReference type="VEuPathDB" id="PlasmoDB:PCOAH_00046080"/>
<feature type="region of interest" description="Disordered" evidence="1">
    <location>
        <begin position="951"/>
        <end position="1038"/>
    </location>
</feature>
<feature type="region of interest" description="Disordered" evidence="1">
    <location>
        <begin position="403"/>
        <end position="429"/>
    </location>
</feature>
<gene>
    <name evidence="2" type="ORF">PCOAH_00046080</name>
</gene>
<feature type="compositionally biased region" description="Basic and acidic residues" evidence="1">
    <location>
        <begin position="1208"/>
        <end position="1233"/>
    </location>
</feature>
<feature type="compositionally biased region" description="Polar residues" evidence="1">
    <location>
        <begin position="1188"/>
        <end position="1204"/>
    </location>
</feature>
<evidence type="ECO:0000313" key="2">
    <source>
        <dbReference type="EMBL" id="ANQ10263.1"/>
    </source>
</evidence>
<feature type="region of interest" description="Disordered" evidence="1">
    <location>
        <begin position="480"/>
        <end position="516"/>
    </location>
</feature>
<feature type="compositionally biased region" description="Basic and acidic residues" evidence="1">
    <location>
        <begin position="1024"/>
        <end position="1038"/>
    </location>
</feature>
<feature type="compositionally biased region" description="Basic residues" evidence="1">
    <location>
        <begin position="404"/>
        <end position="415"/>
    </location>
</feature>
<feature type="region of interest" description="Disordered" evidence="1">
    <location>
        <begin position="1"/>
        <end position="62"/>
    </location>
</feature>